<dbReference type="SUPFAM" id="SSF158446">
    <property type="entry name" value="IVS-encoded protein-like"/>
    <property type="match status" value="1"/>
</dbReference>
<reference evidence="2 3" key="1">
    <citation type="journal article" date="2016" name="Nat. Commun.">
        <title>Thousands of microbial genomes shed light on interconnected biogeochemical processes in an aquifer system.</title>
        <authorList>
            <person name="Anantharaman K."/>
            <person name="Brown C.T."/>
            <person name="Hug L.A."/>
            <person name="Sharon I."/>
            <person name="Castelle C.J."/>
            <person name="Probst A.J."/>
            <person name="Thomas B.C."/>
            <person name="Singh A."/>
            <person name="Wilkins M.J."/>
            <person name="Karaoz U."/>
            <person name="Brodie E.L."/>
            <person name="Williams K.H."/>
            <person name="Hubbard S.S."/>
            <person name="Banfield J.F."/>
        </authorList>
    </citation>
    <scope>NUCLEOTIDE SEQUENCE [LARGE SCALE GENOMIC DNA]</scope>
</reference>
<evidence type="ECO:0000256" key="1">
    <source>
        <dbReference type="SAM" id="Phobius"/>
    </source>
</evidence>
<gene>
    <name evidence="2" type="ORF">A3D83_04715</name>
</gene>
<dbReference type="AlphaFoldDB" id="A0A1F5JZ71"/>
<proteinExistence type="predicted"/>
<keyword evidence="1" id="KW-0812">Transmembrane</keyword>
<protein>
    <submittedName>
        <fullName evidence="2">Uncharacterized protein</fullName>
    </submittedName>
</protein>
<comment type="caution">
    <text evidence="2">The sequence shown here is derived from an EMBL/GenBank/DDBJ whole genome shotgun (WGS) entry which is preliminary data.</text>
</comment>
<evidence type="ECO:0000313" key="2">
    <source>
        <dbReference type="EMBL" id="OGE33908.1"/>
    </source>
</evidence>
<sequence>MSSSKNNESNESHDKKAGGIKNTLVYWLAVEIYNLNSIFLGLYISKFSRTFDQMEQAARSGKQDLVEGSLENSVESNLKLSGVSRASYGELVEDYQDFLFKKGLKVWDKNDPRVLWLRAILIDPHGPHVTYESQESNGIKFSDPEAFANLLITLCIKQGFLMDRFLKGLEERFAKTGGFRENLFKKRLAFKNEH</sequence>
<dbReference type="NCBIfam" id="TIGR04258">
    <property type="entry name" value="4helix_suffix"/>
    <property type="match status" value="1"/>
</dbReference>
<dbReference type="InterPro" id="IPR036583">
    <property type="entry name" value="23S_rRNA_IVS_sf"/>
</dbReference>
<accession>A0A1F5JZ71</accession>
<dbReference type="Proteomes" id="UP000177258">
    <property type="component" value="Unassembled WGS sequence"/>
</dbReference>
<dbReference type="EMBL" id="MFDB01000003">
    <property type="protein sequence ID" value="OGE33908.1"/>
    <property type="molecule type" value="Genomic_DNA"/>
</dbReference>
<keyword evidence="1" id="KW-1133">Transmembrane helix</keyword>
<name>A0A1F5JZ71_9BACT</name>
<dbReference type="InterPro" id="IPR026354">
    <property type="entry name" value="4helix_suffix_dom"/>
</dbReference>
<keyword evidence="1" id="KW-0472">Membrane</keyword>
<evidence type="ECO:0000313" key="3">
    <source>
        <dbReference type="Proteomes" id="UP000177258"/>
    </source>
</evidence>
<feature type="transmembrane region" description="Helical" evidence="1">
    <location>
        <begin position="24"/>
        <end position="44"/>
    </location>
</feature>
<organism evidence="2 3">
    <name type="scientific">Candidatus Daviesbacteria bacterium RIFCSPHIGHO2_02_FULL_41_10</name>
    <dbReference type="NCBI Taxonomy" id="1797774"/>
    <lineage>
        <taxon>Bacteria</taxon>
        <taxon>Candidatus Daviesiibacteriota</taxon>
    </lineage>
</organism>